<dbReference type="PANTHER" id="PTHR24302:SF15">
    <property type="entry name" value="FATTY-ACID PEROXYGENASE"/>
    <property type="match status" value="1"/>
</dbReference>
<reference evidence="7" key="1">
    <citation type="submission" date="2020-08" db="EMBL/GenBank/DDBJ databases">
        <title>Multicomponent nature underlies the extraordinary mechanical properties of spider dragline silk.</title>
        <authorList>
            <person name="Kono N."/>
            <person name="Nakamura H."/>
            <person name="Mori M."/>
            <person name="Yoshida Y."/>
            <person name="Ohtoshi R."/>
            <person name="Malay A.D."/>
            <person name="Moran D.A.P."/>
            <person name="Tomita M."/>
            <person name="Numata K."/>
            <person name="Arakawa K."/>
        </authorList>
    </citation>
    <scope>NUCLEOTIDE SEQUENCE</scope>
</reference>
<dbReference type="Gene3D" id="1.10.630.10">
    <property type="entry name" value="Cytochrome P450"/>
    <property type="match status" value="1"/>
</dbReference>
<dbReference type="GO" id="GO:0016705">
    <property type="term" value="F:oxidoreductase activity, acting on paired donors, with incorporation or reduction of molecular oxygen"/>
    <property type="evidence" value="ECO:0007669"/>
    <property type="project" value="InterPro"/>
</dbReference>
<organism evidence="7 8">
    <name type="scientific">Nephila pilipes</name>
    <name type="common">Giant wood spider</name>
    <name type="synonym">Nephila maculata</name>
    <dbReference type="NCBI Taxonomy" id="299642"/>
    <lineage>
        <taxon>Eukaryota</taxon>
        <taxon>Metazoa</taxon>
        <taxon>Ecdysozoa</taxon>
        <taxon>Arthropoda</taxon>
        <taxon>Chelicerata</taxon>
        <taxon>Arachnida</taxon>
        <taxon>Araneae</taxon>
        <taxon>Araneomorphae</taxon>
        <taxon>Entelegynae</taxon>
        <taxon>Araneoidea</taxon>
        <taxon>Nephilidae</taxon>
        <taxon>Nephila</taxon>
    </lineage>
</organism>
<dbReference type="EMBL" id="BMAW01075297">
    <property type="protein sequence ID" value="GFT96067.1"/>
    <property type="molecule type" value="Genomic_DNA"/>
</dbReference>
<dbReference type="Proteomes" id="UP000887013">
    <property type="component" value="Unassembled WGS sequence"/>
</dbReference>
<evidence type="ECO:0000256" key="3">
    <source>
        <dbReference type="ARBA" id="ARBA00022723"/>
    </source>
</evidence>
<evidence type="ECO:0000256" key="5">
    <source>
        <dbReference type="ARBA" id="ARBA00023004"/>
    </source>
</evidence>
<dbReference type="AlphaFoldDB" id="A0A8X6PYP7"/>
<dbReference type="GO" id="GO:0020037">
    <property type="term" value="F:heme binding"/>
    <property type="evidence" value="ECO:0007669"/>
    <property type="project" value="InterPro"/>
</dbReference>
<dbReference type="InterPro" id="IPR001128">
    <property type="entry name" value="Cyt_P450"/>
</dbReference>
<dbReference type="InterPro" id="IPR036396">
    <property type="entry name" value="Cyt_P450_sf"/>
</dbReference>
<name>A0A8X6PYP7_NEPPI</name>
<dbReference type="SUPFAM" id="SSF48264">
    <property type="entry name" value="Cytochrome P450"/>
    <property type="match status" value="1"/>
</dbReference>
<dbReference type="Pfam" id="PF00067">
    <property type="entry name" value="p450"/>
    <property type="match status" value="1"/>
</dbReference>
<dbReference type="OrthoDB" id="2789670at2759"/>
<keyword evidence="3" id="KW-0479">Metal-binding</keyword>
<dbReference type="PANTHER" id="PTHR24302">
    <property type="entry name" value="CYTOCHROME P450 FAMILY 3"/>
    <property type="match status" value="1"/>
</dbReference>
<comment type="similarity">
    <text evidence="1">Belongs to the cytochrome P450 family.</text>
</comment>
<evidence type="ECO:0000256" key="6">
    <source>
        <dbReference type="ARBA" id="ARBA00023033"/>
    </source>
</evidence>
<evidence type="ECO:0000256" key="1">
    <source>
        <dbReference type="ARBA" id="ARBA00010617"/>
    </source>
</evidence>
<feature type="non-terminal residue" evidence="7">
    <location>
        <position position="1"/>
    </location>
</feature>
<evidence type="ECO:0000313" key="8">
    <source>
        <dbReference type="Proteomes" id="UP000887013"/>
    </source>
</evidence>
<gene>
    <name evidence="7" type="primary">Cyp3a11_0</name>
    <name evidence="7" type="ORF">NPIL_637291</name>
</gene>
<evidence type="ECO:0000256" key="4">
    <source>
        <dbReference type="ARBA" id="ARBA00023002"/>
    </source>
</evidence>
<keyword evidence="6" id="KW-0503">Monooxygenase</keyword>
<dbReference type="GO" id="GO:0005506">
    <property type="term" value="F:iron ion binding"/>
    <property type="evidence" value="ECO:0007669"/>
    <property type="project" value="InterPro"/>
</dbReference>
<sequence length="72" mass="8155">TTGKKTRALTDAEIESSAFIVLLAGFTNRYAIEDVRYGDILIPKGTLIQAPVHLMHHDPEFWSEPEVFDPER</sequence>
<keyword evidence="2" id="KW-0349">Heme</keyword>
<dbReference type="InterPro" id="IPR050705">
    <property type="entry name" value="Cytochrome_P450_3A"/>
</dbReference>
<comment type="caution">
    <text evidence="7">The sequence shown here is derived from an EMBL/GenBank/DDBJ whole genome shotgun (WGS) entry which is preliminary data.</text>
</comment>
<keyword evidence="8" id="KW-1185">Reference proteome</keyword>
<accession>A0A8X6PYP7</accession>
<proteinExistence type="inferred from homology"/>
<evidence type="ECO:0000313" key="7">
    <source>
        <dbReference type="EMBL" id="GFT96067.1"/>
    </source>
</evidence>
<dbReference type="GO" id="GO:0008395">
    <property type="term" value="F:steroid hydroxylase activity"/>
    <property type="evidence" value="ECO:0007669"/>
    <property type="project" value="TreeGrafter"/>
</dbReference>
<evidence type="ECO:0000256" key="2">
    <source>
        <dbReference type="ARBA" id="ARBA00022617"/>
    </source>
</evidence>
<keyword evidence="4" id="KW-0560">Oxidoreductase</keyword>
<protein>
    <submittedName>
        <fullName evidence="7">Cytochrome P450 3A11</fullName>
    </submittedName>
</protein>
<keyword evidence="5" id="KW-0408">Iron</keyword>